<reference evidence="4" key="2">
    <citation type="submission" date="2014-02" db="EMBL/GenBank/DDBJ databases">
        <title>Complete DNA sequence of /Kuraishia capsulata/ illustrates novel genomic features among budding yeasts (/Saccharomycotina/).</title>
        <authorList>
            <person name="Morales L."/>
            <person name="Noel B."/>
            <person name="Porcel B."/>
            <person name="Marcet-Houben M."/>
            <person name="Hullo M-F."/>
            <person name="Sacerdot C."/>
            <person name="Tekaia F."/>
            <person name="Leh-Louis V."/>
            <person name="Despons L."/>
            <person name="Khanna V."/>
            <person name="Aury J-M."/>
            <person name="Barbe V."/>
            <person name="Couloux A."/>
            <person name="Labadie K."/>
            <person name="Pelletier E."/>
            <person name="Souciet J-L."/>
            <person name="Boekhout T."/>
            <person name="Gabaldon T."/>
            <person name="Wincker P."/>
            <person name="Dujon B."/>
        </authorList>
    </citation>
    <scope>NUCLEOTIDE SEQUENCE</scope>
    <source>
        <strain evidence="4">CBS 1993</strain>
    </source>
</reference>
<sequence length="285" mass="30549">MTVGEKVFKSFIYVDDTPLPRKAPELATNVLDLFSLKGKVAVVTGSARGLGRAIVEAYAQAGADVAVWDYKDAPQVAEELHKKYGVQSRSYGCDVSSSEAVEATIAQIEQDFGTIDVFVANAGVAWETGSILEEQNQDDKNWHRVMNVDLNGVYYCAKAVGRIFKSHSSGSLVITGSMSGSIVNVPNFQAPYNAAKAACIHLGKSLAVEFAPFNARVNTVSPGYLDTGLSDFLPDEIRARWWAISPMGREGLPQEVVGAYLYLASNASTYTTGSNMAVDGGFTAP</sequence>
<dbReference type="OrthoDB" id="1888931at2759"/>
<dbReference type="GO" id="GO:0005975">
    <property type="term" value="P:carbohydrate metabolic process"/>
    <property type="evidence" value="ECO:0007669"/>
    <property type="project" value="UniProtKB-ARBA"/>
</dbReference>
<dbReference type="PANTHER" id="PTHR43008:SF13">
    <property type="entry name" value="L-XYLULOSE REDUCTASE-RELATED"/>
    <property type="match status" value="1"/>
</dbReference>
<protein>
    <recommendedName>
        <fullName evidence="6">Sorbose reductase SOU1</fullName>
    </recommendedName>
</protein>
<dbReference type="InterPro" id="IPR036291">
    <property type="entry name" value="NAD(P)-bd_dom_sf"/>
</dbReference>
<comment type="similarity">
    <text evidence="1">Belongs to the short-chain dehydrogenases/reductases (SDR) family.</text>
</comment>
<dbReference type="Pfam" id="PF13561">
    <property type="entry name" value="adh_short_C2"/>
    <property type="match status" value="1"/>
</dbReference>
<dbReference type="EMBL" id="HG793130">
    <property type="protein sequence ID" value="CDK29171.1"/>
    <property type="molecule type" value="Genomic_DNA"/>
</dbReference>
<keyword evidence="2" id="KW-0521">NADP</keyword>
<dbReference type="GeneID" id="34522548"/>
<dbReference type="PRINTS" id="PR00081">
    <property type="entry name" value="GDHRDH"/>
</dbReference>
<keyword evidence="5" id="KW-1185">Reference proteome</keyword>
<organism evidence="4 5">
    <name type="scientific">Kuraishia capsulata CBS 1993</name>
    <dbReference type="NCBI Taxonomy" id="1382522"/>
    <lineage>
        <taxon>Eukaryota</taxon>
        <taxon>Fungi</taxon>
        <taxon>Dikarya</taxon>
        <taxon>Ascomycota</taxon>
        <taxon>Saccharomycotina</taxon>
        <taxon>Pichiomycetes</taxon>
        <taxon>Pichiales</taxon>
        <taxon>Pichiaceae</taxon>
        <taxon>Kuraishia</taxon>
    </lineage>
</organism>
<accession>W6MR35</accession>
<reference evidence="4" key="1">
    <citation type="submission" date="2013-12" db="EMBL/GenBank/DDBJ databases">
        <authorList>
            <person name="Genoscope - CEA"/>
        </authorList>
    </citation>
    <scope>NUCLEOTIDE SEQUENCE</scope>
    <source>
        <strain evidence="4">CBS 1993</strain>
    </source>
</reference>
<dbReference type="FunFam" id="3.40.50.720:FF:000090">
    <property type="entry name" value="NADP-dependent mannitol dehydrogenase"/>
    <property type="match status" value="1"/>
</dbReference>
<dbReference type="Proteomes" id="UP000019384">
    <property type="component" value="Unassembled WGS sequence"/>
</dbReference>
<dbReference type="PRINTS" id="PR00080">
    <property type="entry name" value="SDRFAMILY"/>
</dbReference>
<dbReference type="CDD" id="cd05352">
    <property type="entry name" value="MDH-like_SDR_c"/>
    <property type="match status" value="1"/>
</dbReference>
<evidence type="ECO:0000256" key="2">
    <source>
        <dbReference type="ARBA" id="ARBA00022857"/>
    </source>
</evidence>
<keyword evidence="3" id="KW-0560">Oxidoreductase</keyword>
<dbReference type="GO" id="GO:0050664">
    <property type="term" value="F:oxidoreductase activity, acting on NAD(P)H, oxygen as acceptor"/>
    <property type="evidence" value="ECO:0007669"/>
    <property type="project" value="TreeGrafter"/>
</dbReference>
<dbReference type="InterPro" id="IPR002347">
    <property type="entry name" value="SDR_fam"/>
</dbReference>
<dbReference type="RefSeq" id="XP_022461160.1">
    <property type="nucleotide sequence ID" value="XM_022606315.1"/>
</dbReference>
<proteinExistence type="inferred from homology"/>
<evidence type="ECO:0000256" key="1">
    <source>
        <dbReference type="ARBA" id="ARBA00006484"/>
    </source>
</evidence>
<dbReference type="Gene3D" id="3.40.50.720">
    <property type="entry name" value="NAD(P)-binding Rossmann-like Domain"/>
    <property type="match status" value="1"/>
</dbReference>
<evidence type="ECO:0000256" key="3">
    <source>
        <dbReference type="ARBA" id="ARBA00023002"/>
    </source>
</evidence>
<dbReference type="PANTHER" id="PTHR43008">
    <property type="entry name" value="BENZIL REDUCTASE"/>
    <property type="match status" value="1"/>
</dbReference>
<evidence type="ECO:0000313" key="5">
    <source>
        <dbReference type="Proteomes" id="UP000019384"/>
    </source>
</evidence>
<evidence type="ECO:0000313" key="4">
    <source>
        <dbReference type="EMBL" id="CDK29171.1"/>
    </source>
</evidence>
<dbReference type="GO" id="GO:0050085">
    <property type="term" value="F:mannitol 2-dehydrogenase (NADP+) activity"/>
    <property type="evidence" value="ECO:0007669"/>
    <property type="project" value="UniProtKB-ARBA"/>
</dbReference>
<dbReference type="STRING" id="1382522.W6MR35"/>
<name>W6MR35_9ASCO</name>
<dbReference type="SUPFAM" id="SSF51735">
    <property type="entry name" value="NAD(P)-binding Rossmann-fold domains"/>
    <property type="match status" value="1"/>
</dbReference>
<dbReference type="HOGENOM" id="CLU_010194_1_1_1"/>
<evidence type="ECO:0008006" key="6">
    <source>
        <dbReference type="Google" id="ProtNLM"/>
    </source>
</evidence>
<dbReference type="GO" id="GO:0044281">
    <property type="term" value="P:small molecule metabolic process"/>
    <property type="evidence" value="ECO:0007669"/>
    <property type="project" value="UniProtKB-ARBA"/>
</dbReference>
<gene>
    <name evidence="4" type="ORF">KUCA_T00005158001</name>
</gene>
<dbReference type="AlphaFoldDB" id="W6MR35"/>